<keyword evidence="2" id="KW-1185">Reference proteome</keyword>
<evidence type="ECO:0000313" key="2">
    <source>
        <dbReference type="Proteomes" id="UP000324639"/>
    </source>
</evidence>
<name>A0A9X9MLN5_BLUGR</name>
<dbReference type="Gene3D" id="3.30.420.10">
    <property type="entry name" value="Ribonuclease H-like superfamily/Ribonuclease H"/>
    <property type="match status" value="1"/>
</dbReference>
<dbReference type="EMBL" id="LR026992">
    <property type="protein sequence ID" value="VDB92730.1"/>
    <property type="molecule type" value="Genomic_DNA"/>
</dbReference>
<reference evidence="1 2" key="1">
    <citation type="submission" date="2018-08" db="EMBL/GenBank/DDBJ databases">
        <authorList>
            <person name="Muller C M."/>
        </authorList>
    </citation>
    <scope>NUCLEOTIDE SEQUENCE [LARGE SCALE GENOMIC DNA]</scope>
</reference>
<accession>A0A9X9MLN5</accession>
<dbReference type="InterPro" id="IPR036397">
    <property type="entry name" value="RNaseH_sf"/>
</dbReference>
<sequence length="114" mass="13115">MVSITHWLSVTQDNAPAHAPASTKEDMSQRLIQLIFWLANPPDLNPIEAVRNKMKDYIQHHQPNMDGGKQRSPNSLRNVIKEVSRVARTKWEVWYWRIDEPGGKDNSQAAKIKS</sequence>
<protein>
    <submittedName>
        <fullName evidence="1">Bgt-51297</fullName>
    </submittedName>
</protein>
<evidence type="ECO:0000313" key="1">
    <source>
        <dbReference type="EMBL" id="VDB92730.1"/>
    </source>
</evidence>
<organism evidence="1 2">
    <name type="scientific">Blumeria graminis f. sp. tritici</name>
    <dbReference type="NCBI Taxonomy" id="62690"/>
    <lineage>
        <taxon>Eukaryota</taxon>
        <taxon>Fungi</taxon>
        <taxon>Dikarya</taxon>
        <taxon>Ascomycota</taxon>
        <taxon>Pezizomycotina</taxon>
        <taxon>Leotiomycetes</taxon>
        <taxon>Erysiphales</taxon>
        <taxon>Erysiphaceae</taxon>
        <taxon>Blumeria</taxon>
    </lineage>
</organism>
<dbReference type="Proteomes" id="UP000324639">
    <property type="component" value="Chromosome Bgt_-09"/>
</dbReference>
<dbReference type="GO" id="GO:0003676">
    <property type="term" value="F:nucleic acid binding"/>
    <property type="evidence" value="ECO:0007669"/>
    <property type="project" value="InterPro"/>
</dbReference>
<gene>
    <name evidence="1" type="ORF">BGT96224V316_LOCUS6499</name>
</gene>
<dbReference type="AlphaFoldDB" id="A0A9X9MLN5"/>
<proteinExistence type="predicted"/>